<dbReference type="RefSeq" id="WP_269484378.1">
    <property type="nucleotide sequence ID" value="NZ_JAPXGH010000009.1"/>
</dbReference>
<evidence type="ECO:0000313" key="1">
    <source>
        <dbReference type="EMBL" id="MCZ6159321.1"/>
    </source>
</evidence>
<gene>
    <name evidence="1" type="ORF">O6B32_02335</name>
</gene>
<dbReference type="Proteomes" id="UP001075225">
    <property type="component" value="Unassembled WGS sequence"/>
</dbReference>
<dbReference type="AlphaFoldDB" id="A0A9Q4KKI4"/>
<reference evidence="1" key="1">
    <citation type="submission" date="2022-12" db="EMBL/GenBank/DDBJ databases">
        <title>Species Delineation and Comparative Genomics within the Campylobacter ureolyticus Complex.</title>
        <authorList>
            <person name="Maki J."/>
            <person name="Howard M."/>
            <person name="Connelly S."/>
            <person name="Hardy D.J."/>
            <person name="Cameron A."/>
        </authorList>
    </citation>
    <scope>NUCLEOTIDE SEQUENCE</scope>
    <source>
        <strain evidence="1">URMC_787</strain>
    </source>
</reference>
<comment type="caution">
    <text evidence="1">The sequence shown here is derived from an EMBL/GenBank/DDBJ whole genome shotgun (WGS) entry which is preliminary data.</text>
</comment>
<accession>A0A9Q4KKI4</accession>
<proteinExistence type="predicted"/>
<evidence type="ECO:0000313" key="2">
    <source>
        <dbReference type="Proteomes" id="UP001075225"/>
    </source>
</evidence>
<dbReference type="EMBL" id="JAPXGO010000001">
    <property type="protein sequence ID" value="MCZ6159321.1"/>
    <property type="molecule type" value="Genomic_DNA"/>
</dbReference>
<protein>
    <submittedName>
        <fullName evidence="1">Uncharacterized protein</fullName>
    </submittedName>
</protein>
<organism evidence="1 2">
    <name type="scientific">Campylobacter ureolyticus</name>
    <dbReference type="NCBI Taxonomy" id="827"/>
    <lineage>
        <taxon>Bacteria</taxon>
        <taxon>Pseudomonadati</taxon>
        <taxon>Campylobacterota</taxon>
        <taxon>Epsilonproteobacteria</taxon>
        <taxon>Campylobacterales</taxon>
        <taxon>Campylobacteraceae</taxon>
        <taxon>Campylobacter</taxon>
    </lineage>
</organism>
<sequence>MPLFKITQKQGNRTITSTLEAKSVLDLQTFLNAVSTAKVQCIYEVHYEDTLSTPPVDDFMYFKQFKAFGTNKNNISKQILIHNIKLNMNEDRLRTLIKTHLEVGGMAVDNLKCRLFKKD</sequence>
<name>A0A9Q4KKI4_9BACT</name>